<protein>
    <recommendedName>
        <fullName evidence="4">FAD/NAD(P)-binding domain-containing protein</fullName>
    </recommendedName>
</protein>
<dbReference type="Gene3D" id="3.50.50.60">
    <property type="entry name" value="FAD/NAD(P)-binding domain"/>
    <property type="match status" value="2"/>
</dbReference>
<evidence type="ECO:0000256" key="2">
    <source>
        <dbReference type="ARBA" id="ARBA00022630"/>
    </source>
</evidence>
<dbReference type="PANTHER" id="PTHR43429">
    <property type="entry name" value="PYRIDINE NUCLEOTIDE-DISULFIDE OXIDOREDUCTASE DOMAIN-CONTAINING"/>
    <property type="match status" value="1"/>
</dbReference>
<keyword evidence="3" id="KW-0274">FAD</keyword>
<evidence type="ECO:0000256" key="3">
    <source>
        <dbReference type="ARBA" id="ARBA00022827"/>
    </source>
</evidence>
<gene>
    <name evidence="5" type="ORF">S01H4_47528</name>
</gene>
<sequence>MKILIIGNGVAGTFTAQNIRNLDKEVEILIISQEKYPYYTRVKLPELISEKIKIEDLIVFKEEWYEKNNIKTLLNRKVKRIHQKHKHLILEGEDDLIPYDKLIIATGSTPNIPPINNAKEMVGKGVFTLRNIDNALEIRDYIKNNDVKKAIIIGGGLLGLELAKQIKNCDLDTTVVEFFPRLLPRQLDVECGGLLKEQIEGMGIKVELDVATEEIIGNDHVKGIKTKDGRNLEADMVLIQAGIRATIDLAKEAKL</sequence>
<keyword evidence="2" id="KW-0285">Flavoprotein</keyword>
<dbReference type="EMBL" id="BART01026696">
    <property type="protein sequence ID" value="GAG99991.1"/>
    <property type="molecule type" value="Genomic_DNA"/>
</dbReference>
<organism evidence="5">
    <name type="scientific">marine sediment metagenome</name>
    <dbReference type="NCBI Taxonomy" id="412755"/>
    <lineage>
        <taxon>unclassified sequences</taxon>
        <taxon>metagenomes</taxon>
        <taxon>ecological metagenomes</taxon>
    </lineage>
</organism>
<dbReference type="InterPro" id="IPR023753">
    <property type="entry name" value="FAD/NAD-binding_dom"/>
</dbReference>
<evidence type="ECO:0000313" key="5">
    <source>
        <dbReference type="EMBL" id="GAG99991.1"/>
    </source>
</evidence>
<dbReference type="InterPro" id="IPR036188">
    <property type="entry name" value="FAD/NAD-bd_sf"/>
</dbReference>
<dbReference type="PRINTS" id="PR00411">
    <property type="entry name" value="PNDRDTASEI"/>
</dbReference>
<comment type="cofactor">
    <cofactor evidence="1">
        <name>FAD</name>
        <dbReference type="ChEBI" id="CHEBI:57692"/>
    </cofactor>
</comment>
<dbReference type="GO" id="GO:0016491">
    <property type="term" value="F:oxidoreductase activity"/>
    <property type="evidence" value="ECO:0007669"/>
    <property type="project" value="InterPro"/>
</dbReference>
<dbReference type="InterPro" id="IPR050260">
    <property type="entry name" value="FAD-bd_OxRdtase"/>
</dbReference>
<reference evidence="5" key="1">
    <citation type="journal article" date="2014" name="Front. Microbiol.">
        <title>High frequency of phylogenetically diverse reductive dehalogenase-homologous genes in deep subseafloor sedimentary metagenomes.</title>
        <authorList>
            <person name="Kawai M."/>
            <person name="Futagami T."/>
            <person name="Toyoda A."/>
            <person name="Takaki Y."/>
            <person name="Nishi S."/>
            <person name="Hori S."/>
            <person name="Arai W."/>
            <person name="Tsubouchi T."/>
            <person name="Morono Y."/>
            <person name="Uchiyama I."/>
            <person name="Ito T."/>
            <person name="Fujiyama A."/>
            <person name="Inagaki F."/>
            <person name="Takami H."/>
        </authorList>
    </citation>
    <scope>NUCLEOTIDE SEQUENCE</scope>
    <source>
        <strain evidence="5">Expedition CK06-06</strain>
    </source>
</reference>
<feature type="domain" description="FAD/NAD(P)-binding" evidence="4">
    <location>
        <begin position="1"/>
        <end position="254"/>
    </location>
</feature>
<dbReference type="PRINTS" id="PR00368">
    <property type="entry name" value="FADPNR"/>
</dbReference>
<proteinExistence type="predicted"/>
<dbReference type="PANTHER" id="PTHR43429:SF3">
    <property type="entry name" value="NITRITE REDUCTASE [NAD(P)H]"/>
    <property type="match status" value="1"/>
</dbReference>
<feature type="non-terminal residue" evidence="5">
    <location>
        <position position="255"/>
    </location>
</feature>
<name>X1DUC6_9ZZZZ</name>
<dbReference type="AlphaFoldDB" id="X1DUC6"/>
<dbReference type="SUPFAM" id="SSF51905">
    <property type="entry name" value="FAD/NAD(P)-binding domain"/>
    <property type="match status" value="1"/>
</dbReference>
<evidence type="ECO:0000256" key="1">
    <source>
        <dbReference type="ARBA" id="ARBA00001974"/>
    </source>
</evidence>
<evidence type="ECO:0000259" key="4">
    <source>
        <dbReference type="Pfam" id="PF07992"/>
    </source>
</evidence>
<accession>X1DUC6</accession>
<comment type="caution">
    <text evidence="5">The sequence shown here is derived from an EMBL/GenBank/DDBJ whole genome shotgun (WGS) entry which is preliminary data.</text>
</comment>
<dbReference type="Pfam" id="PF07992">
    <property type="entry name" value="Pyr_redox_2"/>
    <property type="match status" value="1"/>
</dbReference>